<dbReference type="PROSITE" id="PS51183">
    <property type="entry name" value="JMJN"/>
    <property type="match status" value="1"/>
</dbReference>
<dbReference type="Pfam" id="PF02373">
    <property type="entry name" value="JmjC"/>
    <property type="match status" value="1"/>
</dbReference>
<evidence type="ECO:0000313" key="7">
    <source>
        <dbReference type="EMBL" id="KOB69968.1"/>
    </source>
</evidence>
<dbReference type="InterPro" id="IPR048615">
    <property type="entry name" value="KDM5_C-hel"/>
</dbReference>
<dbReference type="GO" id="GO:0046872">
    <property type="term" value="F:metal ion binding"/>
    <property type="evidence" value="ECO:0007669"/>
    <property type="project" value="UniProtKB-KW"/>
</dbReference>
<dbReference type="Pfam" id="PF21323">
    <property type="entry name" value="KDM5_C-hel"/>
    <property type="match status" value="1"/>
</dbReference>
<dbReference type="GO" id="GO:0006355">
    <property type="term" value="P:regulation of DNA-templated transcription"/>
    <property type="evidence" value="ECO:0007669"/>
    <property type="project" value="TreeGrafter"/>
</dbReference>
<dbReference type="AlphaFoldDB" id="A0A0L7L388"/>
<dbReference type="GO" id="GO:0032259">
    <property type="term" value="P:methylation"/>
    <property type="evidence" value="ECO:0007669"/>
    <property type="project" value="UniProtKB-KW"/>
</dbReference>
<feature type="region of interest" description="Disordered" evidence="4">
    <location>
        <begin position="1"/>
        <end position="23"/>
    </location>
</feature>
<evidence type="ECO:0000256" key="1">
    <source>
        <dbReference type="ARBA" id="ARBA00022723"/>
    </source>
</evidence>
<dbReference type="SUPFAM" id="SSF46774">
    <property type="entry name" value="ARID-like"/>
    <property type="match status" value="1"/>
</dbReference>
<dbReference type="PROSITE" id="PS51184">
    <property type="entry name" value="JMJC"/>
    <property type="match status" value="1"/>
</dbReference>
<organism evidence="7 8">
    <name type="scientific">Operophtera brumata</name>
    <name type="common">Winter moth</name>
    <name type="synonym">Phalaena brumata</name>
    <dbReference type="NCBI Taxonomy" id="104452"/>
    <lineage>
        <taxon>Eukaryota</taxon>
        <taxon>Metazoa</taxon>
        <taxon>Ecdysozoa</taxon>
        <taxon>Arthropoda</taxon>
        <taxon>Hexapoda</taxon>
        <taxon>Insecta</taxon>
        <taxon>Pterygota</taxon>
        <taxon>Neoptera</taxon>
        <taxon>Endopterygota</taxon>
        <taxon>Lepidoptera</taxon>
        <taxon>Glossata</taxon>
        <taxon>Ditrysia</taxon>
        <taxon>Geometroidea</taxon>
        <taxon>Geometridae</taxon>
        <taxon>Larentiinae</taxon>
        <taxon>Operophtera</taxon>
    </lineage>
</organism>
<dbReference type="PANTHER" id="PTHR10694:SF33">
    <property type="entry name" value="LYSINE-SPECIFIC DEMETHYLASE 5"/>
    <property type="match status" value="1"/>
</dbReference>
<keyword evidence="8" id="KW-1185">Reference proteome</keyword>
<dbReference type="EMBL" id="JTDY01003199">
    <property type="protein sequence ID" value="KOB69968.1"/>
    <property type="molecule type" value="Genomic_DNA"/>
</dbReference>
<feature type="region of interest" description="Disordered" evidence="4">
    <location>
        <begin position="116"/>
        <end position="162"/>
    </location>
</feature>
<dbReference type="GO" id="GO:0005634">
    <property type="term" value="C:nucleus"/>
    <property type="evidence" value="ECO:0007669"/>
    <property type="project" value="TreeGrafter"/>
</dbReference>
<feature type="domain" description="JmjC" evidence="6">
    <location>
        <begin position="1"/>
        <end position="301"/>
    </location>
</feature>
<dbReference type="PANTHER" id="PTHR10694">
    <property type="entry name" value="LYSINE-SPECIFIC DEMETHYLASE"/>
    <property type="match status" value="1"/>
</dbReference>
<evidence type="ECO:0000259" key="6">
    <source>
        <dbReference type="PROSITE" id="PS51184"/>
    </source>
</evidence>
<dbReference type="InterPro" id="IPR004198">
    <property type="entry name" value="Znf_C5HC2"/>
</dbReference>
<dbReference type="InterPro" id="IPR003347">
    <property type="entry name" value="JmjC_dom"/>
</dbReference>
<dbReference type="Pfam" id="PF02928">
    <property type="entry name" value="zf-C5HC2"/>
    <property type="match status" value="1"/>
</dbReference>
<evidence type="ECO:0000256" key="3">
    <source>
        <dbReference type="ARBA" id="ARBA00023004"/>
    </source>
</evidence>
<gene>
    <name evidence="7" type="ORF">OBRU01_15972</name>
</gene>
<feature type="compositionally biased region" description="Pro residues" evidence="4">
    <location>
        <begin position="141"/>
        <end position="151"/>
    </location>
</feature>
<dbReference type="SMART" id="SM00545">
    <property type="entry name" value="JmjN"/>
    <property type="match status" value="1"/>
</dbReference>
<dbReference type="Proteomes" id="UP000037510">
    <property type="component" value="Unassembled WGS sequence"/>
</dbReference>
<dbReference type="Pfam" id="PF08429">
    <property type="entry name" value="PLU-1"/>
    <property type="match status" value="1"/>
</dbReference>
<dbReference type="GO" id="GO:0000785">
    <property type="term" value="C:chromatin"/>
    <property type="evidence" value="ECO:0007669"/>
    <property type="project" value="TreeGrafter"/>
</dbReference>
<dbReference type="GO" id="GO:0003677">
    <property type="term" value="F:DNA binding"/>
    <property type="evidence" value="ECO:0007669"/>
    <property type="project" value="InterPro"/>
</dbReference>
<proteinExistence type="predicted"/>
<dbReference type="SMART" id="SM00558">
    <property type="entry name" value="JmjC"/>
    <property type="match status" value="1"/>
</dbReference>
<keyword evidence="7" id="KW-0808">Transferase</keyword>
<dbReference type="Pfam" id="PF02375">
    <property type="entry name" value="JmjN"/>
    <property type="match status" value="1"/>
</dbReference>
<evidence type="ECO:0000313" key="8">
    <source>
        <dbReference type="Proteomes" id="UP000037510"/>
    </source>
</evidence>
<evidence type="ECO:0000256" key="4">
    <source>
        <dbReference type="SAM" id="MobiDB-lite"/>
    </source>
</evidence>
<evidence type="ECO:0000259" key="5">
    <source>
        <dbReference type="PROSITE" id="PS51183"/>
    </source>
</evidence>
<protein>
    <submittedName>
        <fullName evidence="7">Histone demethylase JARID1A</fullName>
    </submittedName>
</protein>
<name>A0A0L7L388_OPEBR</name>
<reference evidence="7 8" key="1">
    <citation type="journal article" date="2015" name="Genome Biol. Evol.">
        <title>The genome of winter moth (Operophtera brumata) provides a genomic perspective on sexual dimorphism and phenology.</title>
        <authorList>
            <person name="Derks M.F."/>
            <person name="Smit S."/>
            <person name="Salis L."/>
            <person name="Schijlen E."/>
            <person name="Bossers A."/>
            <person name="Mateman C."/>
            <person name="Pijl A.S."/>
            <person name="de Ridder D."/>
            <person name="Groenen M.A."/>
            <person name="Visser M.E."/>
            <person name="Megens H.J."/>
        </authorList>
    </citation>
    <scope>NUCLEOTIDE SEQUENCE [LARGE SCALE GENOMIC DNA]</scope>
    <source>
        <strain evidence="7">WM2013NL</strain>
        <tissue evidence="7">Head and thorax</tissue>
    </source>
</reference>
<dbReference type="Gene3D" id="2.60.120.650">
    <property type="entry name" value="Cupin"/>
    <property type="match status" value="3"/>
</dbReference>
<accession>A0A0L7L388</accession>
<sequence length="516" mass="57525">MGKCDETNVEVNMGDSASPMKPDNFTFTPPPEAPVFEPTAEEFLDPLAYISKIRPIAEKSGICKIKPPAIARRMGHPQGKGIGSILKNHYERMLYPYDVFKSNGAIGDNKETKIEVKREQTPEAPAVAGTRARSASKCPAATPPPASPAPSPARRYKSSREQMDVGHWELRVPRAGHALHPAAGAPHVQYDCLGDARAAAGGSTGHTRRCFPTKSSAQLYPGEQQYADSNWNLNNLPVLEGSVLGHINADISGMKNAGEFVITFPRAYHAGFNQGYNFAEAVNFTPADWLKMGRECVLHYSTLRRYCVFSHDELVCKMALDADSLSLTVALAAYRDMRTMLHTERKQRKNLLHWGVTEAEREAFELLPDDSRQCVSCKTTCFLSCVTCPCTPHVACLRHAALLCNCPPHQHRLRRNRSSSVNGPRLCRTLWTRTRLKRMQKTELVRALETAIEDAEKCASVIQQLDLNKMRTRTRHHDPKYRLSIHELTLFAAEIDSLACVLPEAIHHNTKVCIYS</sequence>
<dbReference type="GO" id="GO:0034647">
    <property type="term" value="F:histone H3K4me/H3K4me2/H3K4me3 demethylase activity"/>
    <property type="evidence" value="ECO:0007669"/>
    <property type="project" value="TreeGrafter"/>
</dbReference>
<dbReference type="STRING" id="104452.A0A0L7L388"/>
<evidence type="ECO:0000256" key="2">
    <source>
        <dbReference type="ARBA" id="ARBA00022737"/>
    </source>
</evidence>
<keyword evidence="2" id="KW-0677">Repeat</keyword>
<dbReference type="InterPro" id="IPR003349">
    <property type="entry name" value="JmjN"/>
</dbReference>
<dbReference type="SUPFAM" id="SSF51197">
    <property type="entry name" value="Clavaminate synthase-like"/>
    <property type="match status" value="1"/>
</dbReference>
<keyword evidence="3" id="KW-0408">Iron</keyword>
<dbReference type="GO" id="GO:0008168">
    <property type="term" value="F:methyltransferase activity"/>
    <property type="evidence" value="ECO:0007669"/>
    <property type="project" value="UniProtKB-KW"/>
</dbReference>
<dbReference type="InterPro" id="IPR013637">
    <property type="entry name" value="Lys_sp_deMease-like_dom"/>
</dbReference>
<dbReference type="InterPro" id="IPR036431">
    <property type="entry name" value="ARID_dom_sf"/>
</dbReference>
<feature type="domain" description="JmjN" evidence="5">
    <location>
        <begin position="33"/>
        <end position="74"/>
    </location>
</feature>
<comment type="caution">
    <text evidence="7">The sequence shown here is derived from an EMBL/GenBank/DDBJ whole genome shotgun (WGS) entry which is preliminary data.</text>
</comment>
<keyword evidence="1" id="KW-0479">Metal-binding</keyword>
<keyword evidence="7" id="KW-0489">Methyltransferase</keyword>